<dbReference type="Gene3D" id="3.40.50.300">
    <property type="entry name" value="P-loop containing nucleotide triphosphate hydrolases"/>
    <property type="match status" value="1"/>
</dbReference>
<dbReference type="InterPro" id="IPR050166">
    <property type="entry name" value="ABC_transporter_ATP-bind"/>
</dbReference>
<dbReference type="GO" id="GO:0016887">
    <property type="term" value="F:ATP hydrolysis activity"/>
    <property type="evidence" value="ECO:0007669"/>
    <property type="project" value="InterPro"/>
</dbReference>
<dbReference type="STRING" id="1231391.GCA_000308195_01765"/>
<dbReference type="InterPro" id="IPR003439">
    <property type="entry name" value="ABC_transporter-like_ATP-bd"/>
</dbReference>
<evidence type="ECO:0000313" key="7">
    <source>
        <dbReference type="EMBL" id="PVY67980.1"/>
    </source>
</evidence>
<keyword evidence="8" id="KW-1185">Reference proteome</keyword>
<dbReference type="SUPFAM" id="SSF52540">
    <property type="entry name" value="P-loop containing nucleoside triphosphate hydrolases"/>
    <property type="match status" value="1"/>
</dbReference>
<evidence type="ECO:0000313" key="8">
    <source>
        <dbReference type="Proteomes" id="UP000246145"/>
    </source>
</evidence>
<keyword evidence="2" id="KW-0813">Transport</keyword>
<dbReference type="RefSeq" id="WP_218940594.1">
    <property type="nucleotide sequence ID" value="NZ_JACCEX010000001.1"/>
</dbReference>
<dbReference type="InterPro" id="IPR017871">
    <property type="entry name" value="ABC_transporter-like_CS"/>
</dbReference>
<protein>
    <submittedName>
        <fullName evidence="7">NitT/TauT family transport system ATP-binding protein</fullName>
    </submittedName>
</protein>
<accession>A0A2U1CQ04</accession>
<dbReference type="GO" id="GO:0005524">
    <property type="term" value="F:ATP binding"/>
    <property type="evidence" value="ECO:0007669"/>
    <property type="project" value="UniProtKB-KW"/>
</dbReference>
<dbReference type="EMBL" id="QEKO01000001">
    <property type="protein sequence ID" value="PVY67980.1"/>
    <property type="molecule type" value="Genomic_DNA"/>
</dbReference>
<dbReference type="AlphaFoldDB" id="A0A2U1CQ04"/>
<dbReference type="Pfam" id="PF00005">
    <property type="entry name" value="ABC_tran"/>
    <property type="match status" value="1"/>
</dbReference>
<dbReference type="Proteomes" id="UP000246145">
    <property type="component" value="Unassembled WGS sequence"/>
</dbReference>
<sequence>MNEAHKPAAAVQRTFPPGAESNDSFLRVLGIRKDFGEGGQRRNVLSGVDFSIQRGSFVSLLGASGCGKSTLLQIIAGLQQADGGAVELDGQRIEAPPFQMLYLFQQYTKSIFPWRSVRGNIAFGMESRKKWSRREIRQRCDELIRLVGLEGYGDYYPRQLSGGMQQRVAIARALACEPDVLLMDEPFSAVDAMTRSSLQDLVLQLWSSLGLTIIFVTHDVAEAVYLSDRIIVLRKSPHNVALDMRIELPYPRDHLLTPEMPAFLQYRHQLFQEIHKAEAAR</sequence>
<keyword evidence="3" id="KW-1003">Cell membrane</keyword>
<dbReference type="CDD" id="cd03293">
    <property type="entry name" value="ABC_NrtD_SsuB_transporters"/>
    <property type="match status" value="1"/>
</dbReference>
<dbReference type="SMART" id="SM00382">
    <property type="entry name" value="AAA"/>
    <property type="match status" value="1"/>
</dbReference>
<dbReference type="PANTHER" id="PTHR42788">
    <property type="entry name" value="TAURINE IMPORT ATP-BINDING PROTEIN-RELATED"/>
    <property type="match status" value="1"/>
</dbReference>
<comment type="caution">
    <text evidence="7">The sequence shown here is derived from an EMBL/GenBank/DDBJ whole genome shotgun (WGS) entry which is preliminary data.</text>
</comment>
<dbReference type="InterPro" id="IPR027417">
    <property type="entry name" value="P-loop_NTPase"/>
</dbReference>
<proteinExistence type="inferred from homology"/>
<name>A0A2U1CQ04_9BURK</name>
<evidence type="ECO:0000256" key="4">
    <source>
        <dbReference type="ARBA" id="ARBA00022741"/>
    </source>
</evidence>
<feature type="domain" description="ABC transporter" evidence="6">
    <location>
        <begin position="26"/>
        <end position="260"/>
    </location>
</feature>
<gene>
    <name evidence="7" type="ORF">C7440_0366</name>
</gene>
<comment type="similarity">
    <text evidence="1">Belongs to the ABC transporter superfamily.</text>
</comment>
<dbReference type="PROSITE" id="PS50893">
    <property type="entry name" value="ABC_TRANSPORTER_2"/>
    <property type="match status" value="1"/>
</dbReference>
<evidence type="ECO:0000259" key="6">
    <source>
        <dbReference type="PROSITE" id="PS50893"/>
    </source>
</evidence>
<evidence type="ECO:0000256" key="5">
    <source>
        <dbReference type="ARBA" id="ARBA00022840"/>
    </source>
</evidence>
<keyword evidence="4" id="KW-0547">Nucleotide-binding</keyword>
<dbReference type="PROSITE" id="PS00211">
    <property type="entry name" value="ABC_TRANSPORTER_1"/>
    <property type="match status" value="1"/>
</dbReference>
<dbReference type="InterPro" id="IPR003593">
    <property type="entry name" value="AAA+_ATPase"/>
</dbReference>
<evidence type="ECO:0000256" key="1">
    <source>
        <dbReference type="ARBA" id="ARBA00005417"/>
    </source>
</evidence>
<evidence type="ECO:0000256" key="2">
    <source>
        <dbReference type="ARBA" id="ARBA00022448"/>
    </source>
</evidence>
<organism evidence="7 8">
    <name type="scientific">Pusillimonas noertemannii</name>
    <dbReference type="NCBI Taxonomy" id="305977"/>
    <lineage>
        <taxon>Bacteria</taxon>
        <taxon>Pseudomonadati</taxon>
        <taxon>Pseudomonadota</taxon>
        <taxon>Betaproteobacteria</taxon>
        <taxon>Burkholderiales</taxon>
        <taxon>Alcaligenaceae</taxon>
        <taxon>Pusillimonas</taxon>
    </lineage>
</organism>
<evidence type="ECO:0000256" key="3">
    <source>
        <dbReference type="ARBA" id="ARBA00022475"/>
    </source>
</evidence>
<keyword evidence="3" id="KW-0472">Membrane</keyword>
<dbReference type="PANTHER" id="PTHR42788:SF13">
    <property type="entry name" value="ALIPHATIC SULFONATES IMPORT ATP-BINDING PROTEIN SSUB"/>
    <property type="match status" value="1"/>
</dbReference>
<keyword evidence="5 7" id="KW-0067">ATP-binding</keyword>
<reference evidence="7 8" key="1">
    <citation type="submission" date="2018-04" db="EMBL/GenBank/DDBJ databases">
        <title>Genomic Encyclopedia of Type Strains, Phase IV (KMG-IV): sequencing the most valuable type-strain genomes for metagenomic binning, comparative biology and taxonomic classification.</title>
        <authorList>
            <person name="Goeker M."/>
        </authorList>
    </citation>
    <scope>NUCLEOTIDE SEQUENCE [LARGE SCALE GENOMIC DNA]</scope>
    <source>
        <strain evidence="7 8">DSM 10065</strain>
    </source>
</reference>